<evidence type="ECO:0000313" key="3">
    <source>
        <dbReference type="Proteomes" id="UP000707071"/>
    </source>
</evidence>
<feature type="region of interest" description="Disordered" evidence="1">
    <location>
        <begin position="52"/>
        <end position="82"/>
    </location>
</feature>
<gene>
    <name evidence="2" type="ORF">E4U09_003093</name>
</gene>
<comment type="caution">
    <text evidence="2">The sequence shown here is derived from an EMBL/GenBank/DDBJ whole genome shotgun (WGS) entry which is preliminary data.</text>
</comment>
<accession>A0A9P7U2B8</accession>
<evidence type="ECO:0000313" key="2">
    <source>
        <dbReference type="EMBL" id="KAG6293218.1"/>
    </source>
</evidence>
<feature type="compositionally biased region" description="Basic residues" evidence="1">
    <location>
        <begin position="60"/>
        <end position="70"/>
    </location>
</feature>
<sequence>MQGQPGNAVAFYSSGVEGARLVAAVWGGGRGLEAKTRRDWFTRCGSAGSVARKAAANARSKSRGNVKPKKRSDQEERKSMYKSGGFWSGARFVEEGE</sequence>
<dbReference type="AlphaFoldDB" id="A0A9P7U2B8"/>
<protein>
    <submittedName>
        <fullName evidence="2">Uncharacterized protein</fullName>
    </submittedName>
</protein>
<proteinExistence type="predicted"/>
<organism evidence="2 3">
    <name type="scientific">Claviceps aff. purpurea</name>
    <dbReference type="NCBI Taxonomy" id="1967640"/>
    <lineage>
        <taxon>Eukaryota</taxon>
        <taxon>Fungi</taxon>
        <taxon>Dikarya</taxon>
        <taxon>Ascomycota</taxon>
        <taxon>Pezizomycotina</taxon>
        <taxon>Sordariomycetes</taxon>
        <taxon>Hypocreomycetidae</taxon>
        <taxon>Hypocreales</taxon>
        <taxon>Clavicipitaceae</taxon>
        <taxon>Claviceps</taxon>
    </lineage>
</organism>
<evidence type="ECO:0000256" key="1">
    <source>
        <dbReference type="SAM" id="MobiDB-lite"/>
    </source>
</evidence>
<dbReference type="Proteomes" id="UP000707071">
    <property type="component" value="Unassembled WGS sequence"/>
</dbReference>
<reference evidence="2 3" key="1">
    <citation type="journal article" date="2020" name="bioRxiv">
        <title>Whole genome comparisons of ergot fungi reveals the divergence and evolution of species within the genus Claviceps are the result of varying mechanisms driving genome evolution and host range expansion.</title>
        <authorList>
            <person name="Wyka S.A."/>
            <person name="Mondo S.J."/>
            <person name="Liu M."/>
            <person name="Dettman J."/>
            <person name="Nalam V."/>
            <person name="Broders K.D."/>
        </authorList>
    </citation>
    <scope>NUCLEOTIDE SEQUENCE [LARGE SCALE GENOMIC DNA]</scope>
    <source>
        <strain evidence="2 3">Clav52</strain>
    </source>
</reference>
<keyword evidence="3" id="KW-1185">Reference proteome</keyword>
<dbReference type="EMBL" id="SRRH01000251">
    <property type="protein sequence ID" value="KAG6293218.1"/>
    <property type="molecule type" value="Genomic_DNA"/>
</dbReference>
<name>A0A9P7U2B8_9HYPO</name>